<sequence length="311" mass="34725">MTVRVLLLGAPQKQGDGDCWHDDIAIGGRELGWQVDYRQVHGASVEDLVRAAKGADLVVWARTHGHEPDGDAAAMLRRMEDAGSVTVGIHFDLYWGLSRREQRIGNDDWWTCQYVFTADGGDRDWAGRGVNHHWLPPAASTRFFGRGDAHQAKRGYEAVFVGGNVATIHGRHRADLLAWCRRRWGERFAHIGARDRSKVWGRTLNDLYAATGVVVGDSAPADYYWSDRLPRTLGRGGLLAYPRTEGMEQLGFTGDVLLPYARGRFDQIGAQLDALSPARAREMTDAALTLVEERHLFRHRMRQVAETVGLA</sequence>
<dbReference type="RefSeq" id="WP_344143000.1">
    <property type="nucleotide sequence ID" value="NZ_BAAAQI010000006.1"/>
</dbReference>
<gene>
    <name evidence="2" type="ORF">ACFPCZ_22075</name>
</gene>
<protein>
    <submittedName>
        <fullName evidence="2">Glycosyltransferase</fullName>
    </submittedName>
</protein>
<evidence type="ECO:0000259" key="1">
    <source>
        <dbReference type="Pfam" id="PF13524"/>
    </source>
</evidence>
<accession>A0ABV9SSL4</accession>
<evidence type="ECO:0000313" key="3">
    <source>
        <dbReference type="Proteomes" id="UP001595858"/>
    </source>
</evidence>
<feature type="domain" description="Spore protein YkvP/CgeB glycosyl transferase-like" evidence="1">
    <location>
        <begin position="167"/>
        <end position="304"/>
    </location>
</feature>
<proteinExistence type="predicted"/>
<dbReference type="EMBL" id="JBHSIY010000028">
    <property type="protein sequence ID" value="MFC4869331.1"/>
    <property type="molecule type" value="Genomic_DNA"/>
</dbReference>
<reference evidence="3" key="1">
    <citation type="journal article" date="2019" name="Int. J. Syst. Evol. Microbiol.">
        <title>The Global Catalogue of Microorganisms (GCM) 10K type strain sequencing project: providing services to taxonomists for standard genome sequencing and annotation.</title>
        <authorList>
            <consortium name="The Broad Institute Genomics Platform"/>
            <consortium name="The Broad Institute Genome Sequencing Center for Infectious Disease"/>
            <person name="Wu L."/>
            <person name="Ma J."/>
        </authorList>
    </citation>
    <scope>NUCLEOTIDE SEQUENCE [LARGE SCALE GENOMIC DNA]</scope>
    <source>
        <strain evidence="3">CGMCC 4.7304</strain>
    </source>
</reference>
<dbReference type="Pfam" id="PF13524">
    <property type="entry name" value="Glyco_trans_1_2"/>
    <property type="match status" value="1"/>
</dbReference>
<comment type="caution">
    <text evidence="2">The sequence shown here is derived from an EMBL/GenBank/DDBJ whole genome shotgun (WGS) entry which is preliminary data.</text>
</comment>
<dbReference type="InterPro" id="IPR055259">
    <property type="entry name" value="YkvP/CgeB_Glyco_trans-like"/>
</dbReference>
<dbReference type="Proteomes" id="UP001595858">
    <property type="component" value="Unassembled WGS sequence"/>
</dbReference>
<name>A0ABV9SSL4_9ACTN</name>
<evidence type="ECO:0000313" key="2">
    <source>
        <dbReference type="EMBL" id="MFC4869331.1"/>
    </source>
</evidence>
<organism evidence="2 3">
    <name type="scientific">Streptomonospora arabica</name>
    <dbReference type="NCBI Taxonomy" id="412417"/>
    <lineage>
        <taxon>Bacteria</taxon>
        <taxon>Bacillati</taxon>
        <taxon>Actinomycetota</taxon>
        <taxon>Actinomycetes</taxon>
        <taxon>Streptosporangiales</taxon>
        <taxon>Nocardiopsidaceae</taxon>
        <taxon>Streptomonospora</taxon>
    </lineage>
</organism>
<keyword evidence="3" id="KW-1185">Reference proteome</keyword>